<evidence type="ECO:0000313" key="2">
    <source>
        <dbReference type="EMBL" id="KAH1064369.1"/>
    </source>
</evidence>
<organism evidence="2 3">
    <name type="scientific">Gossypium stocksii</name>
    <dbReference type="NCBI Taxonomy" id="47602"/>
    <lineage>
        <taxon>Eukaryota</taxon>
        <taxon>Viridiplantae</taxon>
        <taxon>Streptophyta</taxon>
        <taxon>Embryophyta</taxon>
        <taxon>Tracheophyta</taxon>
        <taxon>Spermatophyta</taxon>
        <taxon>Magnoliopsida</taxon>
        <taxon>eudicotyledons</taxon>
        <taxon>Gunneridae</taxon>
        <taxon>Pentapetalae</taxon>
        <taxon>rosids</taxon>
        <taxon>malvids</taxon>
        <taxon>Malvales</taxon>
        <taxon>Malvaceae</taxon>
        <taxon>Malvoideae</taxon>
        <taxon>Gossypium</taxon>
    </lineage>
</organism>
<evidence type="ECO:0000256" key="1">
    <source>
        <dbReference type="SAM" id="MobiDB-lite"/>
    </source>
</evidence>
<feature type="compositionally biased region" description="Basic and acidic residues" evidence="1">
    <location>
        <begin position="37"/>
        <end position="47"/>
    </location>
</feature>
<feature type="region of interest" description="Disordered" evidence="1">
    <location>
        <begin position="1"/>
        <end position="50"/>
    </location>
</feature>
<protein>
    <submittedName>
        <fullName evidence="2">Uncharacterized protein</fullName>
    </submittedName>
</protein>
<keyword evidence="3" id="KW-1185">Reference proteome</keyword>
<gene>
    <name evidence="2" type="ORF">J1N35_029356</name>
</gene>
<dbReference type="OrthoDB" id="10650995at2759"/>
<dbReference type="Proteomes" id="UP000828251">
    <property type="component" value="Unassembled WGS sequence"/>
</dbReference>
<feature type="region of interest" description="Disordered" evidence="1">
    <location>
        <begin position="227"/>
        <end position="248"/>
    </location>
</feature>
<evidence type="ECO:0000313" key="3">
    <source>
        <dbReference type="Proteomes" id="UP000828251"/>
    </source>
</evidence>
<reference evidence="2 3" key="1">
    <citation type="journal article" date="2021" name="Plant Biotechnol. J.">
        <title>Multi-omics assisted identification of the key and species-specific regulatory components of drought-tolerant mechanisms in Gossypium stocksii.</title>
        <authorList>
            <person name="Yu D."/>
            <person name="Ke L."/>
            <person name="Zhang D."/>
            <person name="Wu Y."/>
            <person name="Sun Y."/>
            <person name="Mei J."/>
            <person name="Sun J."/>
            <person name="Sun Y."/>
        </authorList>
    </citation>
    <scope>NUCLEOTIDE SEQUENCE [LARGE SCALE GENOMIC DNA]</scope>
    <source>
        <strain evidence="3">cv. E1</strain>
        <tissue evidence="2">Leaf</tissue>
    </source>
</reference>
<proteinExistence type="predicted"/>
<name>A0A9D3UZX1_9ROSI</name>
<accession>A0A9D3UZX1</accession>
<dbReference type="EMBL" id="JAIQCV010000009">
    <property type="protein sequence ID" value="KAH1064369.1"/>
    <property type="molecule type" value="Genomic_DNA"/>
</dbReference>
<dbReference type="AlphaFoldDB" id="A0A9D3UZX1"/>
<feature type="compositionally biased region" description="Basic residues" evidence="1">
    <location>
        <begin position="235"/>
        <end position="247"/>
    </location>
</feature>
<comment type="caution">
    <text evidence="2">The sequence shown here is derived from an EMBL/GenBank/DDBJ whole genome shotgun (WGS) entry which is preliminary data.</text>
</comment>
<sequence length="301" mass="33001">MLVERKSRRRSGDSQDSGSMAAGKERLGSRFNVLTVEGKRTDSEKRSTKAYFRGLNVDSVQSDLNSPDSREEDNMKSVSYAHIKVAKKSSLDSDAQKKTHNLGLDSESQKNTINLVTERIGGGVYAGQENEKTRLKSLGKKIMIDCGSNGSLVGPPPKENPNGLCSKLNDIKAHFNSAFKGPMEVEVQLTDNILDHGKHFAVTFKNFSNSLNQSKCRTFEIMSLGNTGNKDQKSNGKHGITRGRRKNSNVLKGFKASTNLRVFLADSMKEVAKLISSNLSNEAEIGVLAKFDPSGLNDSRQ</sequence>